<sequence length="340" mass="39083">MLDDEIKELLTNESFVNWVKSEDASQNQYWVDWLSKNPEKKKAFHQAQQLIRSMKYRDDYQMNPDDYDGLYYDLLNSFQQSGAKRSTTRYWISGVAASLLLLCGLVGYFWLNNNANEAGYQVYETIEKSTPNGTKLTVSLPDGSMVKLNSGSKLLFQTPFGLNGTREISLEGEAYFEVTEDESKPFIVKTTGVQTTVLGTSFNVSAYEGDDQVNVALVSGMVKVNVNHASQKTEKILSPTEMMIFSRKDRQVTVKNFKVDQVIGWKDQIIHFEKESLPRIVDRLEKWYGVDITVDNPNDRIWNYTGRFEKKSLEHVLLRMAYTEGFTYKIENNKVNINIK</sequence>
<evidence type="ECO:0000313" key="5">
    <source>
        <dbReference type="Proteomes" id="UP001172083"/>
    </source>
</evidence>
<proteinExistence type="predicted"/>
<evidence type="ECO:0000259" key="2">
    <source>
        <dbReference type="Pfam" id="PF04773"/>
    </source>
</evidence>
<dbReference type="Pfam" id="PF16344">
    <property type="entry name" value="FecR_C"/>
    <property type="match status" value="1"/>
</dbReference>
<dbReference type="RefSeq" id="WP_346759049.1">
    <property type="nucleotide sequence ID" value="NZ_JAUJEB010000003.1"/>
</dbReference>
<dbReference type="InterPro" id="IPR032508">
    <property type="entry name" value="FecR_C"/>
</dbReference>
<name>A0ABT8L7H6_9BACT</name>
<dbReference type="Gene3D" id="3.55.50.30">
    <property type="match status" value="1"/>
</dbReference>
<feature type="domain" description="FecR protein" evidence="2">
    <location>
        <begin position="129"/>
        <end position="223"/>
    </location>
</feature>
<dbReference type="EMBL" id="JAUJEB010000003">
    <property type="protein sequence ID" value="MDN5213712.1"/>
    <property type="molecule type" value="Genomic_DNA"/>
</dbReference>
<keyword evidence="5" id="KW-1185">Reference proteome</keyword>
<organism evidence="4 5">
    <name type="scientific">Agaribacillus aureus</name>
    <dbReference type="NCBI Taxonomy" id="3051825"/>
    <lineage>
        <taxon>Bacteria</taxon>
        <taxon>Pseudomonadati</taxon>
        <taxon>Bacteroidota</taxon>
        <taxon>Cytophagia</taxon>
        <taxon>Cytophagales</taxon>
        <taxon>Splendidivirgaceae</taxon>
        <taxon>Agaribacillus</taxon>
    </lineage>
</organism>
<evidence type="ECO:0000259" key="3">
    <source>
        <dbReference type="Pfam" id="PF16344"/>
    </source>
</evidence>
<accession>A0ABT8L7H6</accession>
<keyword evidence="1" id="KW-0812">Transmembrane</keyword>
<dbReference type="PANTHER" id="PTHR30273">
    <property type="entry name" value="PERIPLASMIC SIGNAL SENSOR AND SIGMA FACTOR ACTIVATOR FECR-RELATED"/>
    <property type="match status" value="1"/>
</dbReference>
<evidence type="ECO:0000256" key="1">
    <source>
        <dbReference type="SAM" id="Phobius"/>
    </source>
</evidence>
<dbReference type="Pfam" id="PF04773">
    <property type="entry name" value="FecR"/>
    <property type="match status" value="1"/>
</dbReference>
<protein>
    <submittedName>
        <fullName evidence="4">FecR domain-containing protein</fullName>
    </submittedName>
</protein>
<dbReference type="InterPro" id="IPR012373">
    <property type="entry name" value="Ferrdict_sens_TM"/>
</dbReference>
<dbReference type="InterPro" id="IPR006860">
    <property type="entry name" value="FecR"/>
</dbReference>
<dbReference type="Gene3D" id="2.60.120.1440">
    <property type="match status" value="1"/>
</dbReference>
<dbReference type="PANTHER" id="PTHR30273:SF2">
    <property type="entry name" value="PROTEIN FECR"/>
    <property type="match status" value="1"/>
</dbReference>
<evidence type="ECO:0000313" key="4">
    <source>
        <dbReference type="EMBL" id="MDN5213712.1"/>
    </source>
</evidence>
<dbReference type="PIRSF" id="PIRSF018266">
    <property type="entry name" value="FecR"/>
    <property type="match status" value="1"/>
</dbReference>
<keyword evidence="1" id="KW-1133">Transmembrane helix</keyword>
<feature type="transmembrane region" description="Helical" evidence="1">
    <location>
        <begin position="90"/>
        <end position="111"/>
    </location>
</feature>
<comment type="caution">
    <text evidence="4">The sequence shown here is derived from an EMBL/GenBank/DDBJ whole genome shotgun (WGS) entry which is preliminary data.</text>
</comment>
<dbReference type="Proteomes" id="UP001172083">
    <property type="component" value="Unassembled WGS sequence"/>
</dbReference>
<reference evidence="4" key="1">
    <citation type="submission" date="2023-06" db="EMBL/GenBank/DDBJ databases">
        <title>Genomic of Agaribacillus aureum.</title>
        <authorList>
            <person name="Wang G."/>
        </authorList>
    </citation>
    <scope>NUCLEOTIDE SEQUENCE</scope>
    <source>
        <strain evidence="4">BMA12</strain>
    </source>
</reference>
<gene>
    <name evidence="4" type="ORF">QQ020_16690</name>
</gene>
<keyword evidence="1" id="KW-0472">Membrane</keyword>
<feature type="domain" description="Protein FecR C-terminal" evidence="3">
    <location>
        <begin position="270"/>
        <end position="337"/>
    </location>
</feature>